<protein>
    <recommendedName>
        <fullName evidence="3">NAD(P)-binding protein</fullName>
    </recommendedName>
</protein>
<sequence length="238" mass="24888">MANTATWLIVGASRGLGLELVRQLIATPNTVIAACRNPSSASQLEALNPAAGAELHIIHLDVSSEESIRASVGKVEAVLNGRGLDYLYNNAGITNVVGPALLASLCLPFLEKGNKKTIVNVSSSMGGLTHDYGASAATYNASKAAMNMLTHKQAKTRPDLIVISLCPGWVQTDLGGVSAPLEPPESVAGQLKVVLGLKKEDTGKFIRYDGGARSSLGKTIGNESSDTYKLEEHSNCAC</sequence>
<dbReference type="PRINTS" id="PR00081">
    <property type="entry name" value="GDHRDH"/>
</dbReference>
<organism evidence="1 2">
    <name type="scientific">Rhodofomes roseus</name>
    <dbReference type="NCBI Taxonomy" id="34475"/>
    <lineage>
        <taxon>Eukaryota</taxon>
        <taxon>Fungi</taxon>
        <taxon>Dikarya</taxon>
        <taxon>Basidiomycota</taxon>
        <taxon>Agaricomycotina</taxon>
        <taxon>Agaricomycetes</taxon>
        <taxon>Polyporales</taxon>
        <taxon>Rhodofomes</taxon>
    </lineage>
</organism>
<gene>
    <name evidence="1" type="ORF">EVJ58_g6130</name>
</gene>
<dbReference type="InterPro" id="IPR036291">
    <property type="entry name" value="NAD(P)-bd_dom_sf"/>
</dbReference>
<reference evidence="1 2" key="1">
    <citation type="submission" date="2019-01" db="EMBL/GenBank/DDBJ databases">
        <title>Genome sequencing of the rare red list fungi Fomitopsis rosea.</title>
        <authorList>
            <person name="Buettner E."/>
            <person name="Kellner H."/>
        </authorList>
    </citation>
    <scope>NUCLEOTIDE SEQUENCE [LARGE SCALE GENOMIC DNA]</scope>
    <source>
        <strain evidence="1 2">DSM 105464</strain>
    </source>
</reference>
<dbReference type="Proteomes" id="UP000298390">
    <property type="component" value="Unassembled WGS sequence"/>
</dbReference>
<dbReference type="PANTHER" id="PTHR45458">
    <property type="entry name" value="SHORT-CHAIN DEHYDROGENASE/REDUCTASE SDR"/>
    <property type="match status" value="1"/>
</dbReference>
<dbReference type="Pfam" id="PF00106">
    <property type="entry name" value="adh_short"/>
    <property type="match status" value="1"/>
</dbReference>
<dbReference type="SUPFAM" id="SSF51735">
    <property type="entry name" value="NAD(P)-binding Rossmann-fold domains"/>
    <property type="match status" value="1"/>
</dbReference>
<dbReference type="InterPro" id="IPR002347">
    <property type="entry name" value="SDR_fam"/>
</dbReference>
<dbReference type="EMBL" id="SEKV01000333">
    <property type="protein sequence ID" value="TFY58889.1"/>
    <property type="molecule type" value="Genomic_DNA"/>
</dbReference>
<comment type="caution">
    <text evidence="1">The sequence shown here is derived from an EMBL/GenBank/DDBJ whole genome shotgun (WGS) entry which is preliminary data.</text>
</comment>
<dbReference type="CDD" id="cd05325">
    <property type="entry name" value="carb_red_sniffer_like_SDR_c"/>
    <property type="match status" value="1"/>
</dbReference>
<accession>A0A4Y9YDD1</accession>
<dbReference type="PANTHER" id="PTHR45458:SF1">
    <property type="entry name" value="SHORT CHAIN DEHYDROGENASE"/>
    <property type="match status" value="1"/>
</dbReference>
<dbReference type="InterPro" id="IPR052184">
    <property type="entry name" value="SDR_enzymes"/>
</dbReference>
<dbReference type="GO" id="GO:0016616">
    <property type="term" value="F:oxidoreductase activity, acting on the CH-OH group of donors, NAD or NADP as acceptor"/>
    <property type="evidence" value="ECO:0007669"/>
    <property type="project" value="TreeGrafter"/>
</dbReference>
<name>A0A4Y9YDD1_9APHY</name>
<evidence type="ECO:0000313" key="1">
    <source>
        <dbReference type="EMBL" id="TFY58889.1"/>
    </source>
</evidence>
<evidence type="ECO:0008006" key="3">
    <source>
        <dbReference type="Google" id="ProtNLM"/>
    </source>
</evidence>
<dbReference type="AlphaFoldDB" id="A0A4Y9YDD1"/>
<dbReference type="Gene3D" id="3.40.50.720">
    <property type="entry name" value="NAD(P)-binding Rossmann-like Domain"/>
    <property type="match status" value="2"/>
</dbReference>
<evidence type="ECO:0000313" key="2">
    <source>
        <dbReference type="Proteomes" id="UP000298390"/>
    </source>
</evidence>
<proteinExistence type="predicted"/>